<dbReference type="EMBL" id="JEMT01024750">
    <property type="protein sequence ID" value="EXX62367.1"/>
    <property type="molecule type" value="Genomic_DNA"/>
</dbReference>
<feature type="coiled-coil region" evidence="1">
    <location>
        <begin position="3"/>
        <end position="30"/>
    </location>
</feature>
<keyword evidence="1" id="KW-0175">Coiled coil</keyword>
<dbReference type="Proteomes" id="UP000022910">
    <property type="component" value="Unassembled WGS sequence"/>
</dbReference>
<reference evidence="2 3" key="1">
    <citation type="submission" date="2014-02" db="EMBL/GenBank/DDBJ databases">
        <title>Single nucleus genome sequencing reveals high similarity among nuclei of an endomycorrhizal fungus.</title>
        <authorList>
            <person name="Lin K."/>
            <person name="Geurts R."/>
            <person name="Zhang Z."/>
            <person name="Limpens E."/>
            <person name="Saunders D.G."/>
            <person name="Mu D."/>
            <person name="Pang E."/>
            <person name="Cao H."/>
            <person name="Cha H."/>
            <person name="Lin T."/>
            <person name="Zhou Q."/>
            <person name="Shang Y."/>
            <person name="Li Y."/>
            <person name="Ivanov S."/>
            <person name="Sharma T."/>
            <person name="Velzen R.V."/>
            <person name="Ruijter N.D."/>
            <person name="Aanen D.K."/>
            <person name="Win J."/>
            <person name="Kamoun S."/>
            <person name="Bisseling T."/>
            <person name="Huang S."/>
        </authorList>
    </citation>
    <scope>NUCLEOTIDE SEQUENCE [LARGE SCALE GENOMIC DNA]</scope>
    <source>
        <strain evidence="3">DAOM197198w</strain>
    </source>
</reference>
<protein>
    <submittedName>
        <fullName evidence="2">Uncharacterized protein</fullName>
    </submittedName>
</protein>
<name>A0A015IYL3_RHIIW</name>
<evidence type="ECO:0000313" key="3">
    <source>
        <dbReference type="Proteomes" id="UP000022910"/>
    </source>
</evidence>
<dbReference type="AlphaFoldDB" id="A0A015IYL3"/>
<proteinExistence type="predicted"/>
<sequence length="153" mass="17913">MGNDNSKNKNQDLKSKLKNVEDLALKLNKNFSTTPFQSDLFDKLSLEVDKQRKFIKIPWIPYKNFKDIMYINEDGYLNYSAKLRSFPNKIKDTKVYLKELINSNKMTQDELKLIATEIEYNDEKNLTEILGISQNPLTLNYVIVIDFLFSGNM</sequence>
<dbReference type="OrthoDB" id="2317370at2759"/>
<evidence type="ECO:0000256" key="1">
    <source>
        <dbReference type="SAM" id="Coils"/>
    </source>
</evidence>
<organism evidence="2 3">
    <name type="scientific">Rhizophagus irregularis (strain DAOM 197198w)</name>
    <name type="common">Glomus intraradices</name>
    <dbReference type="NCBI Taxonomy" id="1432141"/>
    <lineage>
        <taxon>Eukaryota</taxon>
        <taxon>Fungi</taxon>
        <taxon>Fungi incertae sedis</taxon>
        <taxon>Mucoromycota</taxon>
        <taxon>Glomeromycotina</taxon>
        <taxon>Glomeromycetes</taxon>
        <taxon>Glomerales</taxon>
        <taxon>Glomeraceae</taxon>
        <taxon>Rhizophagus</taxon>
    </lineage>
</organism>
<dbReference type="HOGENOM" id="CLU_1797512_0_0_1"/>
<accession>A0A015IYL3</accession>
<comment type="caution">
    <text evidence="2">The sequence shown here is derived from an EMBL/GenBank/DDBJ whole genome shotgun (WGS) entry which is preliminary data.</text>
</comment>
<keyword evidence="3" id="KW-1185">Reference proteome</keyword>
<gene>
    <name evidence="2" type="ORF">RirG_162430</name>
</gene>
<evidence type="ECO:0000313" key="2">
    <source>
        <dbReference type="EMBL" id="EXX62367.1"/>
    </source>
</evidence>